<dbReference type="CDD" id="cd07046">
    <property type="entry name" value="BMC_PduU-EutS"/>
    <property type="match status" value="1"/>
</dbReference>
<dbReference type="InterPro" id="IPR037233">
    <property type="entry name" value="CcmK-like_sf"/>
</dbReference>
<evidence type="ECO:0000256" key="2">
    <source>
        <dbReference type="ARBA" id="ARBA00024446"/>
    </source>
</evidence>
<comment type="caution">
    <text evidence="4">The sequence shown here is derived from an EMBL/GenBank/DDBJ whole genome shotgun (WGS) entry which is preliminary data.</text>
</comment>
<feature type="domain" description="BMC circularly permuted" evidence="3">
    <location>
        <begin position="15"/>
        <end position="118"/>
    </location>
</feature>
<dbReference type="SMART" id="SM00877">
    <property type="entry name" value="BMC"/>
    <property type="match status" value="1"/>
</dbReference>
<dbReference type="Gene3D" id="3.30.70.1710">
    <property type="match status" value="1"/>
</dbReference>
<name>A0A7V7QN87_9FIRM</name>
<dbReference type="EMBL" id="WAGX01000003">
    <property type="protein sequence ID" value="KAB1440452.1"/>
    <property type="molecule type" value="Genomic_DNA"/>
</dbReference>
<dbReference type="GO" id="GO:0031469">
    <property type="term" value="C:bacterial microcompartment"/>
    <property type="evidence" value="ECO:0007669"/>
    <property type="project" value="UniProtKB-SubCell"/>
</dbReference>
<accession>A0A7V7QN87</accession>
<dbReference type="RefSeq" id="WP_151140908.1">
    <property type="nucleotide sequence ID" value="NZ_WAGX01000003.1"/>
</dbReference>
<dbReference type="OrthoDB" id="9794459at2"/>
<dbReference type="Proteomes" id="UP000461768">
    <property type="component" value="Unassembled WGS sequence"/>
</dbReference>
<evidence type="ECO:0000313" key="5">
    <source>
        <dbReference type="Proteomes" id="UP000461768"/>
    </source>
</evidence>
<dbReference type="PROSITE" id="PS51931">
    <property type="entry name" value="BMC_CP"/>
    <property type="match status" value="1"/>
</dbReference>
<evidence type="ECO:0000313" key="4">
    <source>
        <dbReference type="EMBL" id="KAB1440452.1"/>
    </source>
</evidence>
<dbReference type="AlphaFoldDB" id="A0A7V7QN87"/>
<keyword evidence="5" id="KW-1185">Reference proteome</keyword>
<sequence>MEFDKLINSDSGKLRIVQELVPGKQVTLAHVIASPDAIIYKKLGLNPSEDYAKAAIGILSMSPAEISVIAGDLAIKSANVDLGFIDRFSGTLIFTGRVAEVEAAIEAICKYLKENLGFTICDITRT</sequence>
<dbReference type="InterPro" id="IPR009307">
    <property type="entry name" value="EutS/PduU/CutR"/>
</dbReference>
<evidence type="ECO:0000259" key="3">
    <source>
        <dbReference type="PROSITE" id="PS51931"/>
    </source>
</evidence>
<dbReference type="PANTHER" id="PTHR40449:SF2">
    <property type="entry name" value="BACTERIAL MICROCOMPARTMENT SHELL PROTEIN EUTS"/>
    <property type="match status" value="1"/>
</dbReference>
<dbReference type="InterPro" id="IPR044870">
    <property type="entry name" value="BMC_CP"/>
</dbReference>
<gene>
    <name evidence="4" type="ORF">F7O84_01055</name>
</gene>
<protein>
    <submittedName>
        <fullName evidence="4">BMC domain-containing protein</fullName>
    </submittedName>
</protein>
<proteinExistence type="predicted"/>
<reference evidence="4 5" key="1">
    <citation type="submission" date="2019-09" db="EMBL/GenBank/DDBJ databases">
        <authorList>
            <person name="Valk L.C."/>
        </authorList>
    </citation>
    <scope>NUCLEOTIDE SEQUENCE [LARGE SCALE GENOMIC DNA]</scope>
    <source>
        <strain evidence="4">GalUA</strain>
    </source>
</reference>
<dbReference type="SUPFAM" id="SSF143414">
    <property type="entry name" value="CcmK-like"/>
    <property type="match status" value="1"/>
</dbReference>
<organism evidence="4 5">
    <name type="scientific">Candidatus Galacturonatibacter soehngenii</name>
    <dbReference type="NCBI Taxonomy" id="2307010"/>
    <lineage>
        <taxon>Bacteria</taxon>
        <taxon>Bacillati</taxon>
        <taxon>Bacillota</taxon>
        <taxon>Clostridia</taxon>
        <taxon>Lachnospirales</taxon>
        <taxon>Lachnospiraceae</taxon>
        <taxon>Candidatus Galacturonatibacter</taxon>
    </lineage>
</organism>
<keyword evidence="2" id="KW-1283">Bacterial microcompartment</keyword>
<reference evidence="4 5" key="2">
    <citation type="submission" date="2020-02" db="EMBL/GenBank/DDBJ databases">
        <title>Candidatus Galacturonibacter soehngenii shows hetero-acetogenic catabolism of galacturonic acid but lacks a canonical carbon monoxide dehydrogenase/acetyl-CoA synthase complex.</title>
        <authorList>
            <person name="Diender M."/>
            <person name="Stouten G.R."/>
            <person name="Petersen J.F."/>
            <person name="Nielsen P.H."/>
            <person name="Dueholm M.S."/>
            <person name="Pronk J.T."/>
            <person name="Van Loosdrecht M.C.M."/>
        </authorList>
    </citation>
    <scope>NUCLEOTIDE SEQUENCE [LARGE SCALE GENOMIC DNA]</scope>
    <source>
        <strain evidence="4">GalUA</strain>
    </source>
</reference>
<dbReference type="InterPro" id="IPR000249">
    <property type="entry name" value="BMC_dom"/>
</dbReference>
<dbReference type="PANTHER" id="PTHR40449">
    <property type="entry name" value="ETHANOLAMINE UTILIZATION PROTEIN EUTS"/>
    <property type="match status" value="1"/>
</dbReference>
<comment type="subcellular location">
    <subcellularLocation>
        <location evidence="1">Bacterial microcompartment</location>
    </subcellularLocation>
</comment>
<dbReference type="PIRSF" id="PIRSF012296">
    <property type="entry name" value="EutS_PduU"/>
    <property type="match status" value="1"/>
</dbReference>
<dbReference type="Pfam" id="PF00936">
    <property type="entry name" value="BMC"/>
    <property type="match status" value="1"/>
</dbReference>
<evidence type="ECO:0000256" key="1">
    <source>
        <dbReference type="ARBA" id="ARBA00024322"/>
    </source>
</evidence>